<evidence type="ECO:0000313" key="1">
    <source>
        <dbReference type="Proteomes" id="UP000887579"/>
    </source>
</evidence>
<dbReference type="WBParaSite" id="ES5_v2.g11134.t1">
    <property type="protein sequence ID" value="ES5_v2.g11134.t1"/>
    <property type="gene ID" value="ES5_v2.g11134"/>
</dbReference>
<organism evidence="1 2">
    <name type="scientific">Panagrolaimus sp. ES5</name>
    <dbReference type="NCBI Taxonomy" id="591445"/>
    <lineage>
        <taxon>Eukaryota</taxon>
        <taxon>Metazoa</taxon>
        <taxon>Ecdysozoa</taxon>
        <taxon>Nematoda</taxon>
        <taxon>Chromadorea</taxon>
        <taxon>Rhabditida</taxon>
        <taxon>Tylenchina</taxon>
        <taxon>Panagrolaimomorpha</taxon>
        <taxon>Panagrolaimoidea</taxon>
        <taxon>Panagrolaimidae</taxon>
        <taxon>Panagrolaimus</taxon>
    </lineage>
</organism>
<protein>
    <submittedName>
        <fullName evidence="2">Low-density lipoprotein receptor</fullName>
    </submittedName>
</protein>
<reference evidence="2" key="1">
    <citation type="submission" date="2022-11" db="UniProtKB">
        <authorList>
            <consortium name="WormBaseParasite"/>
        </authorList>
    </citation>
    <scope>IDENTIFICATION</scope>
</reference>
<accession>A0AC34F2F4</accession>
<proteinExistence type="predicted"/>
<sequence length="369" mass="40883">MLLILLLTIGVVSCLPVRDVCLPQEFGCKNGSCLPIEWMCDNVPDCIDGGDESNCDYFHTCDPGFYMCRSGECMPKEIKCDGHFNCSDGSDERGCKEMTSHPLNVSPLPSNISRATSNISLCHPDDEFACKNGSCLPIEWSCDNVPDCMGGEDETHCEYLHKCPQESYMCRSGDCMPKEVKCNGHSDCLDGSDERGCKEITPLPSNFPRETSNLSLCHPDDDFTCKNGSCLPIEWMCDNVPDCLDGEDENHCEYLHKCPQESYMCRSGECMPKEIKCNGHSDCSDGSDENGCSKDMLPLLPSDDTHSTTVHAFVVFGVLVVLTVLLLIFARKYRKSRADPNSSCPQSISVEFSNEEVEEHGKMLNMSIN</sequence>
<evidence type="ECO:0000313" key="2">
    <source>
        <dbReference type="WBParaSite" id="ES5_v2.g11134.t1"/>
    </source>
</evidence>
<name>A0AC34F2F4_9BILA</name>
<dbReference type="Proteomes" id="UP000887579">
    <property type="component" value="Unplaced"/>
</dbReference>